<dbReference type="RefSeq" id="WP_254576615.1">
    <property type="nucleotide sequence ID" value="NZ_CP100595.1"/>
</dbReference>
<organism evidence="1 2">
    <name type="scientific">Arcobacter roscoffensis</name>
    <dbReference type="NCBI Taxonomy" id="2961520"/>
    <lineage>
        <taxon>Bacteria</taxon>
        <taxon>Pseudomonadati</taxon>
        <taxon>Campylobacterota</taxon>
        <taxon>Epsilonproteobacteria</taxon>
        <taxon>Campylobacterales</taxon>
        <taxon>Arcobacteraceae</taxon>
        <taxon>Arcobacter</taxon>
    </lineage>
</organism>
<gene>
    <name evidence="1" type="ORF">NJU99_14460</name>
</gene>
<dbReference type="Pfam" id="PF12224">
    <property type="entry name" value="Amidoligase_2"/>
    <property type="match status" value="1"/>
</dbReference>
<dbReference type="Proteomes" id="UP001060012">
    <property type="component" value="Chromosome"/>
</dbReference>
<reference evidence="1" key="1">
    <citation type="submission" date="2022-07" db="EMBL/GenBank/DDBJ databases">
        <title>Arcobacter roscoffensis sp. nov., a marine bacterium isolated from coastal seawater collected from Roscoff, France.</title>
        <authorList>
            <person name="Pascual J."/>
            <person name="Lepeaux C."/>
            <person name="Methner A."/>
            <person name="Overmann J."/>
        </authorList>
    </citation>
    <scope>NUCLEOTIDE SEQUENCE</scope>
    <source>
        <strain evidence="1">ARW1-2F2</strain>
    </source>
</reference>
<dbReference type="InterPro" id="IPR022025">
    <property type="entry name" value="Amidoligase_2"/>
</dbReference>
<sequence length="332" mass="39074">MSNFLNPKITNNYENKIRHVGFEIEFSNIDLDEILNILKNDFQFKEKKINNFFYKLESKYGDFILELDFELLTKQKIKKGAKKLSQTIGIDIKTNDIEAIEKTIGDLSKDIVPYEISTPPLPLDKISLVDELTNKLAINEAKGTKHKLYYAFGLHINIEVVSLEVQSLLNYTKAYLILQDFINKDAKIDIARKISPFIDNFKTDYIKHILDDSYKPTIQEFIDDYLKFNPTRNRSLDLLPILTFIDEKKVRNKLPNEKIKPRPAFHYRLSNSMVGSSNWQISEEWNRWILVENLANDIENLELLSKEYLTHLDNLINLTSWEERVEKWIQNH</sequence>
<protein>
    <submittedName>
        <fullName evidence="1">Amidoligase family protein</fullName>
    </submittedName>
</protein>
<name>A0ABY5E2M7_9BACT</name>
<proteinExistence type="predicted"/>
<keyword evidence="2" id="KW-1185">Reference proteome</keyword>
<dbReference type="EMBL" id="CP100595">
    <property type="protein sequence ID" value="UTJ06436.1"/>
    <property type="molecule type" value="Genomic_DNA"/>
</dbReference>
<evidence type="ECO:0000313" key="2">
    <source>
        <dbReference type="Proteomes" id="UP001060012"/>
    </source>
</evidence>
<accession>A0ABY5E2M7</accession>
<evidence type="ECO:0000313" key="1">
    <source>
        <dbReference type="EMBL" id="UTJ06436.1"/>
    </source>
</evidence>